<dbReference type="EMBL" id="BAAALG010000007">
    <property type="protein sequence ID" value="GAA1100542.1"/>
    <property type="molecule type" value="Genomic_DNA"/>
</dbReference>
<dbReference type="Pfam" id="PF01872">
    <property type="entry name" value="RibD_C"/>
    <property type="match status" value="1"/>
</dbReference>
<dbReference type="RefSeq" id="WP_343993550.1">
    <property type="nucleotide sequence ID" value="NZ_BAAALG010000007.1"/>
</dbReference>
<organism evidence="2 3">
    <name type="scientific">Nocardioides dubius</name>
    <dbReference type="NCBI Taxonomy" id="317019"/>
    <lineage>
        <taxon>Bacteria</taxon>
        <taxon>Bacillati</taxon>
        <taxon>Actinomycetota</taxon>
        <taxon>Actinomycetes</taxon>
        <taxon>Propionibacteriales</taxon>
        <taxon>Nocardioidaceae</taxon>
        <taxon>Nocardioides</taxon>
    </lineage>
</organism>
<feature type="domain" description="Bacterial bifunctional deaminase-reductase C-terminal" evidence="1">
    <location>
        <begin position="74"/>
        <end position="154"/>
    </location>
</feature>
<name>A0ABN1TTX9_9ACTN</name>
<evidence type="ECO:0000313" key="3">
    <source>
        <dbReference type="Proteomes" id="UP001501581"/>
    </source>
</evidence>
<proteinExistence type="predicted"/>
<accession>A0ABN1TTX9</accession>
<gene>
    <name evidence="2" type="ORF">GCM10009668_18100</name>
</gene>
<protein>
    <submittedName>
        <fullName evidence="2">Dihydrofolate reductase family protein</fullName>
    </submittedName>
</protein>
<evidence type="ECO:0000313" key="2">
    <source>
        <dbReference type="EMBL" id="GAA1100542.1"/>
    </source>
</evidence>
<dbReference type="InterPro" id="IPR002734">
    <property type="entry name" value="RibDG_C"/>
</dbReference>
<evidence type="ECO:0000259" key="1">
    <source>
        <dbReference type="Pfam" id="PF01872"/>
    </source>
</evidence>
<dbReference type="PANTHER" id="PTHR38011">
    <property type="entry name" value="DIHYDROFOLATE REDUCTASE FAMILY PROTEIN (AFU_ORTHOLOGUE AFUA_8G06820)"/>
    <property type="match status" value="1"/>
</dbReference>
<dbReference type="SUPFAM" id="SSF53597">
    <property type="entry name" value="Dihydrofolate reductase-like"/>
    <property type="match status" value="1"/>
</dbReference>
<reference evidence="2 3" key="1">
    <citation type="journal article" date="2019" name="Int. J. Syst. Evol. Microbiol.">
        <title>The Global Catalogue of Microorganisms (GCM) 10K type strain sequencing project: providing services to taxonomists for standard genome sequencing and annotation.</title>
        <authorList>
            <consortium name="The Broad Institute Genomics Platform"/>
            <consortium name="The Broad Institute Genome Sequencing Center for Infectious Disease"/>
            <person name="Wu L."/>
            <person name="Ma J."/>
        </authorList>
    </citation>
    <scope>NUCLEOTIDE SEQUENCE [LARGE SCALE GENOMIC DNA]</scope>
    <source>
        <strain evidence="2 3">JCM 13008</strain>
    </source>
</reference>
<dbReference type="Gene3D" id="3.40.430.10">
    <property type="entry name" value="Dihydrofolate Reductase, subunit A"/>
    <property type="match status" value="1"/>
</dbReference>
<dbReference type="InterPro" id="IPR024072">
    <property type="entry name" value="DHFR-like_dom_sf"/>
</dbReference>
<sequence>MTRTRYFVASTLDGFIATDDHSLDWLVTRDLGPDKGGDLSYDAFIADIGAIAMGAATYEWLLRHHGDEPWFYSQPCWVFTHRDLPLRDGADLRLTRAPVPEVHAEMTAAAGEKDIWVVGGGDLAGQFHDAGLLDEVLISVAPLTIGSGQPLLPRHVELRIVDSRVAGEFVTTRYEVVRPK</sequence>
<dbReference type="InterPro" id="IPR050765">
    <property type="entry name" value="Riboflavin_Biosynth_HTPR"/>
</dbReference>
<comment type="caution">
    <text evidence="2">The sequence shown here is derived from an EMBL/GenBank/DDBJ whole genome shotgun (WGS) entry which is preliminary data.</text>
</comment>
<dbReference type="PANTHER" id="PTHR38011:SF11">
    <property type="entry name" value="2,5-DIAMINO-6-RIBOSYLAMINO-4(3H)-PYRIMIDINONE 5'-PHOSPHATE REDUCTASE"/>
    <property type="match status" value="1"/>
</dbReference>
<dbReference type="Proteomes" id="UP001501581">
    <property type="component" value="Unassembled WGS sequence"/>
</dbReference>
<keyword evidence="3" id="KW-1185">Reference proteome</keyword>